<dbReference type="InterPro" id="IPR020476">
    <property type="entry name" value="Nudix_hydrolase"/>
</dbReference>
<dbReference type="PRINTS" id="PR00502">
    <property type="entry name" value="NUDIXFAMILY"/>
</dbReference>
<dbReference type="SUPFAM" id="SSF55811">
    <property type="entry name" value="Nudix"/>
    <property type="match status" value="1"/>
</dbReference>
<name>A0ABS9GUS6_9BACL</name>
<dbReference type="RefSeq" id="WP_236331477.1">
    <property type="nucleotide sequence ID" value="NZ_JAKIJS010000001.1"/>
</dbReference>
<feature type="domain" description="Nudix hydrolase" evidence="4">
    <location>
        <begin position="2"/>
        <end position="129"/>
    </location>
</feature>
<protein>
    <submittedName>
        <fullName evidence="5">NUDIX hydrolase</fullName>
    </submittedName>
</protein>
<accession>A0ABS9GUS6</accession>
<evidence type="ECO:0000256" key="2">
    <source>
        <dbReference type="ARBA" id="ARBA00022801"/>
    </source>
</evidence>
<dbReference type="InterPro" id="IPR000086">
    <property type="entry name" value="NUDIX_hydrolase_dom"/>
</dbReference>
<dbReference type="PANTHER" id="PTHR43046:SF12">
    <property type="entry name" value="GDP-MANNOSE MANNOSYL HYDROLASE"/>
    <property type="match status" value="1"/>
</dbReference>
<keyword evidence="3" id="KW-0460">Magnesium</keyword>
<evidence type="ECO:0000313" key="6">
    <source>
        <dbReference type="Proteomes" id="UP001649381"/>
    </source>
</evidence>
<dbReference type="PROSITE" id="PS51462">
    <property type="entry name" value="NUDIX"/>
    <property type="match status" value="1"/>
</dbReference>
<dbReference type="EMBL" id="JAKIJS010000001">
    <property type="protein sequence ID" value="MCF6136592.1"/>
    <property type="molecule type" value="Genomic_DNA"/>
</dbReference>
<dbReference type="Pfam" id="PF00293">
    <property type="entry name" value="NUDIX"/>
    <property type="match status" value="1"/>
</dbReference>
<dbReference type="InterPro" id="IPR015797">
    <property type="entry name" value="NUDIX_hydrolase-like_dom_sf"/>
</dbReference>
<comment type="caution">
    <text evidence="5">The sequence shown here is derived from an EMBL/GenBank/DDBJ whole genome shotgun (WGS) entry which is preliminary data.</text>
</comment>
<keyword evidence="6" id="KW-1185">Reference proteome</keyword>
<dbReference type="GO" id="GO:0016787">
    <property type="term" value="F:hydrolase activity"/>
    <property type="evidence" value="ECO:0007669"/>
    <property type="project" value="UniProtKB-KW"/>
</dbReference>
<evidence type="ECO:0000256" key="1">
    <source>
        <dbReference type="ARBA" id="ARBA00001946"/>
    </source>
</evidence>
<organism evidence="5 6">
    <name type="scientific">Pseudalkalibacillus berkeleyi</name>
    <dbReference type="NCBI Taxonomy" id="1069813"/>
    <lineage>
        <taxon>Bacteria</taxon>
        <taxon>Bacillati</taxon>
        <taxon>Bacillota</taxon>
        <taxon>Bacilli</taxon>
        <taxon>Bacillales</taxon>
        <taxon>Fictibacillaceae</taxon>
        <taxon>Pseudalkalibacillus</taxon>
    </lineage>
</organism>
<sequence length="139" mass="15800">MKRVDVVYSLIYDEKRNSVLMVQNSKRNDWSLPGGAVEEGETLTEAAVRECKEETGLTIEVGNIVSVNEAFMKKESHHALFITFEAKIISGEVLIQDTETISDVQWMDVEKANELMPYHENGIKELLSSSIRYEFEGLK</sequence>
<proteinExistence type="predicted"/>
<dbReference type="Proteomes" id="UP001649381">
    <property type="component" value="Unassembled WGS sequence"/>
</dbReference>
<evidence type="ECO:0000313" key="5">
    <source>
        <dbReference type="EMBL" id="MCF6136592.1"/>
    </source>
</evidence>
<reference evidence="5 6" key="1">
    <citation type="submission" date="2022-01" db="EMBL/GenBank/DDBJ databases">
        <title>Alkalihalobacillus sp. EGI L200015, a novel bacterium isolated from a salt lake sediment.</title>
        <authorList>
            <person name="Gao L."/>
            <person name="Fang B.-Z."/>
            <person name="Li W.-J."/>
        </authorList>
    </citation>
    <scope>NUCLEOTIDE SEQUENCE [LARGE SCALE GENOMIC DNA]</scope>
    <source>
        <strain evidence="5 6">KCTC 12718</strain>
    </source>
</reference>
<dbReference type="CDD" id="cd02883">
    <property type="entry name" value="NUDIX_Hydrolase"/>
    <property type="match status" value="1"/>
</dbReference>
<evidence type="ECO:0000259" key="4">
    <source>
        <dbReference type="PROSITE" id="PS51462"/>
    </source>
</evidence>
<comment type="cofactor">
    <cofactor evidence="1">
        <name>Mg(2+)</name>
        <dbReference type="ChEBI" id="CHEBI:18420"/>
    </cofactor>
</comment>
<dbReference type="Gene3D" id="3.90.79.10">
    <property type="entry name" value="Nucleoside Triphosphate Pyrophosphohydrolase"/>
    <property type="match status" value="1"/>
</dbReference>
<keyword evidence="2 5" id="KW-0378">Hydrolase</keyword>
<evidence type="ECO:0000256" key="3">
    <source>
        <dbReference type="ARBA" id="ARBA00022842"/>
    </source>
</evidence>
<dbReference type="PANTHER" id="PTHR43046">
    <property type="entry name" value="GDP-MANNOSE MANNOSYL HYDROLASE"/>
    <property type="match status" value="1"/>
</dbReference>
<gene>
    <name evidence="5" type="ORF">L2716_02540</name>
</gene>